<accession>A0A5N1IXV1</accession>
<reference evidence="1 2" key="1">
    <citation type="submission" date="2019-09" db="EMBL/GenBank/DDBJ databases">
        <title>Genome sequence of Adhaeribacter sp. M2.</title>
        <authorList>
            <person name="Srinivasan S."/>
        </authorList>
    </citation>
    <scope>NUCLEOTIDE SEQUENCE [LARGE SCALE GENOMIC DNA]</scope>
    <source>
        <strain evidence="1 2">M2</strain>
    </source>
</reference>
<comment type="caution">
    <text evidence="1">The sequence shown here is derived from an EMBL/GenBank/DDBJ whole genome shotgun (WGS) entry which is preliminary data.</text>
</comment>
<name>A0A5N1IXV1_9BACT</name>
<gene>
    <name evidence="1" type="ORF">F0P94_09105</name>
</gene>
<dbReference type="EMBL" id="VTWT01000004">
    <property type="protein sequence ID" value="KAA9338938.1"/>
    <property type="molecule type" value="Genomic_DNA"/>
</dbReference>
<dbReference type="AlphaFoldDB" id="A0A5N1IXV1"/>
<evidence type="ECO:0008006" key="3">
    <source>
        <dbReference type="Google" id="ProtNLM"/>
    </source>
</evidence>
<evidence type="ECO:0000313" key="2">
    <source>
        <dbReference type="Proteomes" id="UP000326570"/>
    </source>
</evidence>
<protein>
    <recommendedName>
        <fullName evidence="3">STAS/SEC14 domain-containing protein</fullName>
    </recommendedName>
</protein>
<keyword evidence="2" id="KW-1185">Reference proteome</keyword>
<organism evidence="1 2">
    <name type="scientific">Adhaeribacter soli</name>
    <dbReference type="NCBI Taxonomy" id="2607655"/>
    <lineage>
        <taxon>Bacteria</taxon>
        <taxon>Pseudomonadati</taxon>
        <taxon>Bacteroidota</taxon>
        <taxon>Cytophagia</taxon>
        <taxon>Cytophagales</taxon>
        <taxon>Hymenobacteraceae</taxon>
        <taxon>Adhaeribacter</taxon>
    </lineage>
</organism>
<sequence length="133" mass="15327">MILYQSSLITLDYDPATDILSVNWPDVQELYIPAVKKEVNVLVETIKHYDVKKLLIDTSRAAVDVDEEAYQNFLVSFARELMKTRLIKLARIGTKDQNREQLVNQTRDVTQITQTIAVQVFNTKSEAQAWLQI</sequence>
<dbReference type="RefSeq" id="WP_150903572.1">
    <property type="nucleotide sequence ID" value="NZ_VTWT01000004.1"/>
</dbReference>
<evidence type="ECO:0000313" key="1">
    <source>
        <dbReference type="EMBL" id="KAA9338938.1"/>
    </source>
</evidence>
<proteinExistence type="predicted"/>
<dbReference type="Proteomes" id="UP000326570">
    <property type="component" value="Unassembled WGS sequence"/>
</dbReference>